<sequence>MIQPHPSWQIIDSTKIKAYMDCPRAYFYEYILGWRGEQPNIHLEFGKAWHFAMEHLLLHGTSPESIADAWMLLSDYYRQFWGPEWDESNHPKTPGNALLGLQRYAEEYPHDKQIVLYTEIAGRVAVDARRVLHFRMDSLLQMEDGLIRSREHKTGTALSRTWVDQWSLSVQTGTYTHVQHCLYPPEQVWGVEINGTFFSKKDFKFQRVPVRRTLPMMRDWHWTVLQYMDFIEWDIKRMQEECKESDPVMMCFTKNTENCTKYFGCKYHDFCMAWPNPLQRVDEIPQGMKIEYWDPSDEESKAKKVFDFTKPIISKIDL</sequence>
<evidence type="ECO:0000313" key="3">
    <source>
        <dbReference type="EMBL" id="QJA74471.1"/>
    </source>
</evidence>
<evidence type="ECO:0000259" key="1">
    <source>
        <dbReference type="Pfam" id="PF12705"/>
    </source>
</evidence>
<dbReference type="EMBL" id="MT141565">
    <property type="protein sequence ID" value="QJA67033.1"/>
    <property type="molecule type" value="Genomic_DNA"/>
</dbReference>
<dbReference type="Pfam" id="PF12705">
    <property type="entry name" value="PDDEXK_1"/>
    <property type="match status" value="1"/>
</dbReference>
<dbReference type="EMBL" id="MT142100">
    <property type="protein sequence ID" value="QJA74471.1"/>
    <property type="molecule type" value="Genomic_DNA"/>
</dbReference>
<reference evidence="2" key="1">
    <citation type="submission" date="2020-03" db="EMBL/GenBank/DDBJ databases">
        <title>The deep terrestrial virosphere.</title>
        <authorList>
            <person name="Holmfeldt K."/>
            <person name="Nilsson E."/>
            <person name="Simone D."/>
            <person name="Lopez-Fernandez M."/>
            <person name="Wu X."/>
            <person name="de Brujin I."/>
            <person name="Lundin D."/>
            <person name="Andersson A."/>
            <person name="Bertilsson S."/>
            <person name="Dopson M."/>
        </authorList>
    </citation>
    <scope>NUCLEOTIDE SEQUENCE</scope>
    <source>
        <strain evidence="3">MM415A01997</strain>
        <strain evidence="2">MM415B00308</strain>
    </source>
</reference>
<protein>
    <submittedName>
        <fullName evidence="2">Putative PD-(D/E)XK nuclease superfamily protein</fullName>
    </submittedName>
</protein>
<dbReference type="InterPro" id="IPR038726">
    <property type="entry name" value="PDDEXK_AddAB-type"/>
</dbReference>
<accession>A0A6M3JB44</accession>
<feature type="domain" description="PD-(D/E)XK endonuclease-like" evidence="1">
    <location>
        <begin position="14"/>
        <end position="228"/>
    </location>
</feature>
<organism evidence="2">
    <name type="scientific">viral metagenome</name>
    <dbReference type="NCBI Taxonomy" id="1070528"/>
    <lineage>
        <taxon>unclassified sequences</taxon>
        <taxon>metagenomes</taxon>
        <taxon>organismal metagenomes</taxon>
    </lineage>
</organism>
<proteinExistence type="predicted"/>
<evidence type="ECO:0000313" key="2">
    <source>
        <dbReference type="EMBL" id="QJA67033.1"/>
    </source>
</evidence>
<name>A0A6M3JB44_9ZZZZ</name>
<gene>
    <name evidence="3" type="ORF">MM415A01997_0015</name>
    <name evidence="2" type="ORF">MM415B00308_0011</name>
</gene>
<dbReference type="AlphaFoldDB" id="A0A6M3JB44"/>